<sequence length="129" mass="13212">MPIVLQSLLTVSCATGIKHSTRSSGLSCSSTTTTPLTAQSASVTPELKNHRAWSICTPPSLNRAVQILACGTLASRTSAPAANTSRCPSGGKIPTWKADELEIAVTHAVAGQPLASSAITSTYSDMVSA</sequence>
<proteinExistence type="predicted"/>
<accession>A0A1S1K412</accession>
<evidence type="ECO:0000313" key="1">
    <source>
        <dbReference type="EMBL" id="OHU00104.1"/>
    </source>
</evidence>
<reference evidence="1 2" key="1">
    <citation type="submission" date="2016-10" db="EMBL/GenBank/DDBJ databases">
        <title>Evaluation of Human, Animal and Environmental Mycobacterium chelonae Isolates by Core Genome Phylogenomic Analysis, Targeted Gene Comparison, and Anti-microbial Susceptibility Patterns: A Tale of Mistaken Identities.</title>
        <authorList>
            <person name="Fogelson S.B."/>
            <person name="Camus A.C."/>
            <person name="Lorenz W."/>
            <person name="Vasireddy R."/>
            <person name="Vasireddy S."/>
            <person name="Smith T."/>
            <person name="Brown-Elliott B.A."/>
            <person name="Wallace R.J.Jr."/>
            <person name="Hasan N.A."/>
            <person name="Reischl U."/>
            <person name="Sanchez S."/>
        </authorList>
    </citation>
    <scope>NUCLEOTIDE SEQUENCE [LARGE SCALE GENOMIC DNA]</scope>
    <source>
        <strain evidence="1 2">24999</strain>
    </source>
</reference>
<evidence type="ECO:0000313" key="2">
    <source>
        <dbReference type="Proteomes" id="UP000179636"/>
    </source>
</evidence>
<organism evidence="1 2">
    <name type="scientific">Mycobacterium syngnathidarum</name>
    <dbReference type="NCBI Taxonomy" id="1908205"/>
    <lineage>
        <taxon>Bacteria</taxon>
        <taxon>Bacillati</taxon>
        <taxon>Actinomycetota</taxon>
        <taxon>Actinomycetes</taxon>
        <taxon>Mycobacteriales</taxon>
        <taxon>Mycobacteriaceae</taxon>
        <taxon>Mycobacterium</taxon>
    </lineage>
</organism>
<dbReference type="AlphaFoldDB" id="A0A1S1K412"/>
<gene>
    <name evidence="1" type="ORF">BKG61_13325</name>
</gene>
<dbReference type="EMBL" id="MLHV01000010">
    <property type="protein sequence ID" value="OHU00104.1"/>
    <property type="molecule type" value="Genomic_DNA"/>
</dbReference>
<keyword evidence="2" id="KW-1185">Reference proteome</keyword>
<dbReference type="Proteomes" id="UP000179636">
    <property type="component" value="Unassembled WGS sequence"/>
</dbReference>
<name>A0A1S1K412_9MYCO</name>
<comment type="caution">
    <text evidence="1">The sequence shown here is derived from an EMBL/GenBank/DDBJ whole genome shotgun (WGS) entry which is preliminary data.</text>
</comment>
<protein>
    <submittedName>
        <fullName evidence="1">Uncharacterized protein</fullName>
    </submittedName>
</protein>